<keyword evidence="4" id="KW-1185">Reference proteome</keyword>
<keyword evidence="2" id="KW-0472">Membrane</keyword>
<dbReference type="EMBL" id="FZNP01000001">
    <property type="protein sequence ID" value="SNR28375.1"/>
    <property type="molecule type" value="Genomic_DNA"/>
</dbReference>
<sequence length="274" mass="29785">MQEPSGAPGDPDGERPPGGRAATDTGPRGGLWWAAWLVPGYAISYGLVLAVLSDSLFWIAIPGMVGLATVVLLALHVLLEGPFRGAVPYATDGTDRRGPVKHHYKVLIGRYLVLVVAGVSMVAVPLAVDVRYLYPFVGTGGVALLLGTRFWLPQIACLRKCARVLKVYDFEFRTPVKKSNLRGNGVRSLTLGDGDSPRMSAREPLFSDRWPRGIENGVWFAGDDPFGGVILVPDTGELMCMQPENWAAQDKARRQAAHKRREKARQAGLARKSI</sequence>
<keyword evidence="2" id="KW-0812">Transmembrane</keyword>
<gene>
    <name evidence="3" type="ORF">SAMN06265355_101804</name>
</gene>
<feature type="transmembrane region" description="Helical" evidence="2">
    <location>
        <begin position="30"/>
        <end position="51"/>
    </location>
</feature>
<keyword evidence="2" id="KW-1133">Transmembrane helix</keyword>
<feature type="transmembrane region" description="Helical" evidence="2">
    <location>
        <begin position="57"/>
        <end position="79"/>
    </location>
</feature>
<accession>A0A238V1S6</accession>
<evidence type="ECO:0000256" key="1">
    <source>
        <dbReference type="SAM" id="MobiDB-lite"/>
    </source>
</evidence>
<reference evidence="4" key="1">
    <citation type="submission" date="2017-06" db="EMBL/GenBank/DDBJ databases">
        <authorList>
            <person name="Varghese N."/>
            <person name="Submissions S."/>
        </authorList>
    </citation>
    <scope>NUCLEOTIDE SEQUENCE [LARGE SCALE GENOMIC DNA]</scope>
    <source>
        <strain evidence="4">DSM 44485</strain>
    </source>
</reference>
<evidence type="ECO:0000313" key="3">
    <source>
        <dbReference type="EMBL" id="SNR28375.1"/>
    </source>
</evidence>
<proteinExistence type="predicted"/>
<protein>
    <submittedName>
        <fullName evidence="3">Uncharacterized protein</fullName>
    </submittedName>
</protein>
<feature type="transmembrane region" description="Helical" evidence="2">
    <location>
        <begin position="106"/>
        <end position="126"/>
    </location>
</feature>
<dbReference type="AlphaFoldDB" id="A0A238V1S6"/>
<dbReference type="Proteomes" id="UP000198420">
    <property type="component" value="Unassembled WGS sequence"/>
</dbReference>
<dbReference type="OrthoDB" id="4211434at2"/>
<evidence type="ECO:0000313" key="4">
    <source>
        <dbReference type="Proteomes" id="UP000198420"/>
    </source>
</evidence>
<feature type="transmembrane region" description="Helical" evidence="2">
    <location>
        <begin position="132"/>
        <end position="152"/>
    </location>
</feature>
<dbReference type="RefSeq" id="WP_089310139.1">
    <property type="nucleotide sequence ID" value="NZ_FZNP01000001.1"/>
</dbReference>
<feature type="region of interest" description="Disordered" evidence="1">
    <location>
        <begin position="1"/>
        <end position="25"/>
    </location>
</feature>
<evidence type="ECO:0000256" key="2">
    <source>
        <dbReference type="SAM" id="Phobius"/>
    </source>
</evidence>
<organism evidence="3 4">
    <name type="scientific">Actinomadura mexicana</name>
    <dbReference type="NCBI Taxonomy" id="134959"/>
    <lineage>
        <taxon>Bacteria</taxon>
        <taxon>Bacillati</taxon>
        <taxon>Actinomycetota</taxon>
        <taxon>Actinomycetes</taxon>
        <taxon>Streptosporangiales</taxon>
        <taxon>Thermomonosporaceae</taxon>
        <taxon>Actinomadura</taxon>
    </lineage>
</organism>
<feature type="compositionally biased region" description="Low complexity" evidence="1">
    <location>
        <begin position="1"/>
        <end position="10"/>
    </location>
</feature>
<name>A0A238V1S6_9ACTN</name>